<reference evidence="1 2" key="1">
    <citation type="journal article" date="2018" name="Sci. Rep.">
        <title>Comparative analysis of the Pocillopora damicornis genome highlights role of immune system in coral evolution.</title>
        <authorList>
            <person name="Cunning R."/>
            <person name="Bay R.A."/>
            <person name="Gillette P."/>
            <person name="Baker A.C."/>
            <person name="Traylor-Knowles N."/>
        </authorList>
    </citation>
    <scope>NUCLEOTIDE SEQUENCE [LARGE SCALE GENOMIC DNA]</scope>
    <source>
        <strain evidence="1">RSMAS</strain>
        <tissue evidence="1">Whole animal</tissue>
    </source>
</reference>
<sequence>KTPTQILKKKTSNALNADRTIHRVIFNPKKACPRETLRVPVPKLDDGVVLVPGSLSLIFDLKVNGHAINGHASNYLLSNYTNGKRFMYEHITHLKTISLDRGSDSIINKSINVARRSMKGLLFYEQYAAGARDSEKTFNLDITEVKVIVNGSRIRFTAKEWRQEICEKRSSEDLERKTAR</sequence>
<name>A0A3M6TQT8_POCDA</name>
<dbReference type="AlphaFoldDB" id="A0A3M6TQT8"/>
<dbReference type="EMBL" id="RCHS01003146">
    <property type="protein sequence ID" value="RMX43691.1"/>
    <property type="molecule type" value="Genomic_DNA"/>
</dbReference>
<protein>
    <submittedName>
        <fullName evidence="1">Uncharacterized protein</fullName>
    </submittedName>
</protein>
<gene>
    <name evidence="1" type="ORF">pdam_00006350</name>
</gene>
<evidence type="ECO:0000313" key="2">
    <source>
        <dbReference type="Proteomes" id="UP000275408"/>
    </source>
</evidence>
<comment type="caution">
    <text evidence="1">The sequence shown here is derived from an EMBL/GenBank/DDBJ whole genome shotgun (WGS) entry which is preliminary data.</text>
</comment>
<evidence type="ECO:0000313" key="1">
    <source>
        <dbReference type="EMBL" id="RMX43691.1"/>
    </source>
</evidence>
<dbReference type="Proteomes" id="UP000275408">
    <property type="component" value="Unassembled WGS sequence"/>
</dbReference>
<keyword evidence="2" id="KW-1185">Reference proteome</keyword>
<feature type="non-terminal residue" evidence="1">
    <location>
        <position position="1"/>
    </location>
</feature>
<organism evidence="1 2">
    <name type="scientific">Pocillopora damicornis</name>
    <name type="common">Cauliflower coral</name>
    <name type="synonym">Millepora damicornis</name>
    <dbReference type="NCBI Taxonomy" id="46731"/>
    <lineage>
        <taxon>Eukaryota</taxon>
        <taxon>Metazoa</taxon>
        <taxon>Cnidaria</taxon>
        <taxon>Anthozoa</taxon>
        <taxon>Hexacorallia</taxon>
        <taxon>Scleractinia</taxon>
        <taxon>Astrocoeniina</taxon>
        <taxon>Pocilloporidae</taxon>
        <taxon>Pocillopora</taxon>
    </lineage>
</organism>
<accession>A0A3M6TQT8</accession>
<proteinExistence type="predicted"/>
<feature type="non-terminal residue" evidence="1">
    <location>
        <position position="180"/>
    </location>
</feature>